<accession>A0ABU7JT53</accession>
<proteinExistence type="predicted"/>
<evidence type="ECO:0000313" key="2">
    <source>
        <dbReference type="Proteomes" id="UP001331936"/>
    </source>
</evidence>
<organism evidence="1 2">
    <name type="scientific">Rhodococcus chondri</name>
    <dbReference type="NCBI Taxonomy" id="3065941"/>
    <lineage>
        <taxon>Bacteria</taxon>
        <taxon>Bacillati</taxon>
        <taxon>Actinomycetota</taxon>
        <taxon>Actinomycetes</taxon>
        <taxon>Mycobacteriales</taxon>
        <taxon>Nocardiaceae</taxon>
        <taxon>Rhodococcus</taxon>
    </lineage>
</organism>
<feature type="non-terminal residue" evidence="1">
    <location>
        <position position="1"/>
    </location>
</feature>
<keyword evidence="1" id="KW-0067">ATP-binding</keyword>
<gene>
    <name evidence="1" type="ORF">Q8814_13960</name>
</gene>
<name>A0ABU7JT53_9NOCA</name>
<comment type="caution">
    <text evidence="1">The sequence shown here is derived from an EMBL/GenBank/DDBJ whole genome shotgun (WGS) entry which is preliminary data.</text>
</comment>
<evidence type="ECO:0000313" key="1">
    <source>
        <dbReference type="EMBL" id="MEE2033206.1"/>
    </source>
</evidence>
<protein>
    <submittedName>
        <fullName evidence="1">ATP-binding protein</fullName>
    </submittedName>
</protein>
<sequence length="340" mass="35871">RLPWVRLVHADAAHPQLARLGAGTVTAADLLGDPAVVAAIDDLDHGDDEEAAALADTVLRLATRVRADDVPPELGALLLPDAEGLLTPADELLLPGAPLAEVLVDDSPFATVDPNLVDRYGADALRAVGVGWGFTVLRADLPTGPDHDLPDEDLWWDTLDTDPETLVAVRDLDLVAEDRWPRALSLLAADPAVVPALSDRDGYTAWWLRSYAVLDGQRLGHLRYLDDTVFEGLLDACTHPDAGTLRASLATTRIDDLDLAETLLDRLADPSRHPDAAAVAAAHAALAAAHASGAVDADSVTLPDGVRSLAGTVADAADALVLDTAWQAAVIPPERARRSR</sequence>
<dbReference type="EMBL" id="JAUZMZ010000073">
    <property type="protein sequence ID" value="MEE2033206.1"/>
    <property type="molecule type" value="Genomic_DNA"/>
</dbReference>
<dbReference type="Proteomes" id="UP001331936">
    <property type="component" value="Unassembled WGS sequence"/>
</dbReference>
<dbReference type="GO" id="GO:0005524">
    <property type="term" value="F:ATP binding"/>
    <property type="evidence" value="ECO:0007669"/>
    <property type="project" value="UniProtKB-KW"/>
</dbReference>
<reference evidence="1 2" key="1">
    <citation type="submission" date="2023-08" db="EMBL/GenBank/DDBJ databases">
        <authorList>
            <person name="Girao M."/>
            <person name="Carvalho M.F."/>
        </authorList>
    </citation>
    <scope>NUCLEOTIDE SEQUENCE [LARGE SCALE GENOMIC DNA]</scope>
    <source>
        <strain evidence="1 2">CC-R104</strain>
    </source>
</reference>
<keyword evidence="2" id="KW-1185">Reference proteome</keyword>
<keyword evidence="1" id="KW-0547">Nucleotide-binding</keyword>